<keyword evidence="2" id="KW-1185">Reference proteome</keyword>
<protein>
    <submittedName>
        <fullName evidence="1">DDE transposase family protein</fullName>
    </submittedName>
</protein>
<sequence length="145" mass="16421">MALKKTQEREYAKVLYLSENISQKDLAARVGVTEKTLSGWIEQGGWKNLKRSLLTTRQNQLNMLYDQLDFLNTEISKRDNKAATSKEGNTIIQLANAIKKLEIQTSVGETIEVARAFIGYVGSSDIELAKKVTVFFDLFIQTKMK</sequence>
<evidence type="ECO:0000313" key="1">
    <source>
        <dbReference type="EMBL" id="MBD1394268.1"/>
    </source>
</evidence>
<dbReference type="RefSeq" id="WP_191164004.1">
    <property type="nucleotide sequence ID" value="NZ_JACWMX010000005.1"/>
</dbReference>
<name>A0A926S2L3_9SPHI</name>
<accession>A0A926S2L3</accession>
<reference evidence="1" key="1">
    <citation type="submission" date="2020-09" db="EMBL/GenBank/DDBJ databases">
        <title>Novel species of Mucilaginibacter isolated from a glacier on the Tibetan Plateau.</title>
        <authorList>
            <person name="Liu Q."/>
            <person name="Xin Y.-H."/>
        </authorList>
    </citation>
    <scope>NUCLEOTIDE SEQUENCE</scope>
    <source>
        <strain evidence="1">ZB1P21</strain>
    </source>
</reference>
<comment type="caution">
    <text evidence="1">The sequence shown here is derived from an EMBL/GenBank/DDBJ whole genome shotgun (WGS) entry which is preliminary data.</text>
</comment>
<dbReference type="AlphaFoldDB" id="A0A926S2L3"/>
<evidence type="ECO:0000313" key="2">
    <source>
        <dbReference type="Proteomes" id="UP000619078"/>
    </source>
</evidence>
<proteinExistence type="predicted"/>
<dbReference type="EMBL" id="JACWMX010000005">
    <property type="protein sequence ID" value="MBD1394268.1"/>
    <property type="molecule type" value="Genomic_DNA"/>
</dbReference>
<dbReference type="Proteomes" id="UP000619078">
    <property type="component" value="Unassembled WGS sequence"/>
</dbReference>
<gene>
    <name evidence="1" type="ORF">IDJ76_14255</name>
</gene>
<organism evidence="1 2">
    <name type="scientific">Mucilaginibacter glaciei</name>
    <dbReference type="NCBI Taxonomy" id="2772109"/>
    <lineage>
        <taxon>Bacteria</taxon>
        <taxon>Pseudomonadati</taxon>
        <taxon>Bacteroidota</taxon>
        <taxon>Sphingobacteriia</taxon>
        <taxon>Sphingobacteriales</taxon>
        <taxon>Sphingobacteriaceae</taxon>
        <taxon>Mucilaginibacter</taxon>
    </lineage>
</organism>